<sequence>MTNKDENQQNSLEYSIWDTRTSEVQLDHDLVSRARTFKNSLKALGDASELKEVEE</sequence>
<keyword evidence="2" id="KW-1185">Reference proteome</keyword>
<reference evidence="1 2" key="1">
    <citation type="submission" date="2023-07" db="EMBL/GenBank/DDBJ databases">
        <title>Genomic Encyclopedia of Type Strains, Phase IV (KMG-IV): sequencing the most valuable type-strain genomes for metagenomic binning, comparative biology and taxonomic classification.</title>
        <authorList>
            <person name="Goeker M."/>
        </authorList>
    </citation>
    <scope>NUCLEOTIDE SEQUENCE [LARGE SCALE GENOMIC DNA]</scope>
    <source>
        <strain evidence="1 2">DSM 17723</strain>
    </source>
</reference>
<accession>A0ABT9Z216</accession>
<organism evidence="1 2">
    <name type="scientific">Metabacillus niabensis</name>
    <dbReference type="NCBI Taxonomy" id="324854"/>
    <lineage>
        <taxon>Bacteria</taxon>
        <taxon>Bacillati</taxon>
        <taxon>Bacillota</taxon>
        <taxon>Bacilli</taxon>
        <taxon>Bacillales</taxon>
        <taxon>Bacillaceae</taxon>
        <taxon>Metabacillus</taxon>
    </lineage>
</organism>
<evidence type="ECO:0000313" key="2">
    <source>
        <dbReference type="Proteomes" id="UP001232245"/>
    </source>
</evidence>
<evidence type="ECO:0000313" key="1">
    <source>
        <dbReference type="EMBL" id="MDQ0226247.1"/>
    </source>
</evidence>
<dbReference type="Proteomes" id="UP001232245">
    <property type="component" value="Unassembled WGS sequence"/>
</dbReference>
<name>A0ABT9Z216_9BACI</name>
<protein>
    <submittedName>
        <fullName evidence="1">Uncharacterized protein</fullName>
    </submittedName>
</protein>
<gene>
    <name evidence="1" type="ORF">J2S02_002592</name>
</gene>
<proteinExistence type="predicted"/>
<comment type="caution">
    <text evidence="1">The sequence shown here is derived from an EMBL/GenBank/DDBJ whole genome shotgun (WGS) entry which is preliminary data.</text>
</comment>
<dbReference type="RefSeq" id="WP_174879949.1">
    <property type="nucleotide sequence ID" value="NZ_CADEPK010000081.1"/>
</dbReference>
<dbReference type="EMBL" id="JAUSTZ010000004">
    <property type="protein sequence ID" value="MDQ0226247.1"/>
    <property type="molecule type" value="Genomic_DNA"/>
</dbReference>